<dbReference type="GO" id="GO:0046872">
    <property type="term" value="F:metal ion binding"/>
    <property type="evidence" value="ECO:0007669"/>
    <property type="project" value="UniProtKB-KW"/>
</dbReference>
<dbReference type="InterPro" id="IPR004666">
    <property type="entry name" value="Rp_bS6_RimK/Lys_biosynth_LsyX"/>
</dbReference>
<evidence type="ECO:0000256" key="8">
    <source>
        <dbReference type="ARBA" id="ARBA00022917"/>
    </source>
</evidence>
<keyword evidence="3 14" id="KW-0436">Ligase</keyword>
<dbReference type="Gene3D" id="3.30.470.20">
    <property type="entry name" value="ATP-grasp fold, B domain"/>
    <property type="match status" value="1"/>
</dbReference>
<keyword evidence="15" id="KW-1185">Reference proteome</keyword>
<comment type="caution">
    <text evidence="14">The sequence shown here is derived from an EMBL/GenBank/DDBJ whole genome shotgun (WGS) entry which is preliminary data.</text>
</comment>
<evidence type="ECO:0000256" key="6">
    <source>
        <dbReference type="ARBA" id="ARBA00022840"/>
    </source>
</evidence>
<protein>
    <recommendedName>
        <fullName evidence="11">Probable alpha-L-glutamate ligase</fullName>
    </recommendedName>
</protein>
<evidence type="ECO:0000256" key="12">
    <source>
        <dbReference type="PROSITE-ProRule" id="PRU00409"/>
    </source>
</evidence>
<dbReference type="SUPFAM" id="SSF56059">
    <property type="entry name" value="Glutathione synthetase ATP-binding domain-like"/>
    <property type="match status" value="1"/>
</dbReference>
<evidence type="ECO:0000256" key="10">
    <source>
        <dbReference type="ARBA" id="ARBA00061239"/>
    </source>
</evidence>
<evidence type="ECO:0000256" key="5">
    <source>
        <dbReference type="ARBA" id="ARBA00022741"/>
    </source>
</evidence>
<keyword evidence="9" id="KW-0464">Manganese</keyword>
<evidence type="ECO:0000256" key="4">
    <source>
        <dbReference type="ARBA" id="ARBA00022723"/>
    </source>
</evidence>
<dbReference type="STRING" id="1763534.GCA_001831475_02332"/>
<evidence type="ECO:0000256" key="7">
    <source>
        <dbReference type="ARBA" id="ARBA00022842"/>
    </source>
</evidence>
<comment type="similarity">
    <text evidence="10">In the C-terminal section; belongs to the RimK family.</text>
</comment>
<comment type="cofactor">
    <cofactor evidence="2">
        <name>Mg(2+)</name>
        <dbReference type="ChEBI" id="CHEBI:18420"/>
    </cofactor>
</comment>
<dbReference type="Pfam" id="PF18030">
    <property type="entry name" value="Rimk_N"/>
    <property type="match status" value="1"/>
</dbReference>
<dbReference type="GO" id="GO:0018169">
    <property type="term" value="F:ribosomal S6-glutamic acid ligase activity"/>
    <property type="evidence" value="ECO:0007669"/>
    <property type="project" value="TreeGrafter"/>
</dbReference>
<dbReference type="GO" id="GO:0009432">
    <property type="term" value="P:SOS response"/>
    <property type="evidence" value="ECO:0007669"/>
    <property type="project" value="TreeGrafter"/>
</dbReference>
<name>A0A1B9E923_9FLAO</name>
<evidence type="ECO:0000256" key="2">
    <source>
        <dbReference type="ARBA" id="ARBA00001946"/>
    </source>
</evidence>
<dbReference type="InterPro" id="IPR013651">
    <property type="entry name" value="ATP-grasp_RimK-type"/>
</dbReference>
<dbReference type="RefSeq" id="WP_066332106.1">
    <property type="nucleotide sequence ID" value="NZ_CP017688.1"/>
</dbReference>
<evidence type="ECO:0000313" key="14">
    <source>
        <dbReference type="EMBL" id="OCB78436.1"/>
    </source>
</evidence>
<accession>A0A1B9E923</accession>
<dbReference type="InterPro" id="IPR021109">
    <property type="entry name" value="Peptidase_aspartic_dom_sf"/>
</dbReference>
<dbReference type="GO" id="GO:0005737">
    <property type="term" value="C:cytoplasm"/>
    <property type="evidence" value="ECO:0007669"/>
    <property type="project" value="TreeGrafter"/>
</dbReference>
<dbReference type="Pfam" id="PF05618">
    <property type="entry name" value="Zn_protease"/>
    <property type="match status" value="1"/>
</dbReference>
<proteinExistence type="inferred from homology"/>
<dbReference type="NCBIfam" id="TIGR00768">
    <property type="entry name" value="rimK_fam"/>
    <property type="match status" value="1"/>
</dbReference>
<reference evidence="14 15" key="1">
    <citation type="submission" date="2016-03" db="EMBL/GenBank/DDBJ databases">
        <authorList>
            <person name="Ploux O."/>
        </authorList>
    </citation>
    <scope>NUCLEOTIDE SEQUENCE [LARGE SCALE GENOMIC DNA]</scope>
    <source>
        <strain evidence="14 15">LPB0076</strain>
    </source>
</reference>
<keyword evidence="8" id="KW-0648">Protein biosynthesis</keyword>
<dbReference type="SUPFAM" id="SSF50630">
    <property type="entry name" value="Acid proteases"/>
    <property type="match status" value="1"/>
</dbReference>
<dbReference type="NCBIfam" id="NF007764">
    <property type="entry name" value="PRK10446.1"/>
    <property type="match status" value="1"/>
</dbReference>
<evidence type="ECO:0000256" key="3">
    <source>
        <dbReference type="ARBA" id="ARBA00022598"/>
    </source>
</evidence>
<organism evidence="14 15">
    <name type="scientific">Flavobacterium crassostreae</name>
    <dbReference type="NCBI Taxonomy" id="1763534"/>
    <lineage>
        <taxon>Bacteria</taxon>
        <taxon>Pseudomonadati</taxon>
        <taxon>Bacteroidota</taxon>
        <taxon>Flavobacteriia</taxon>
        <taxon>Flavobacteriales</taxon>
        <taxon>Flavobacteriaceae</taxon>
        <taxon>Flavobacterium</taxon>
    </lineage>
</organism>
<dbReference type="InterPro" id="IPR013815">
    <property type="entry name" value="ATP_grasp_subdomain_1"/>
</dbReference>
<evidence type="ECO:0000256" key="9">
    <source>
        <dbReference type="ARBA" id="ARBA00023211"/>
    </source>
</evidence>
<dbReference type="AlphaFoldDB" id="A0A1B9E923"/>
<dbReference type="Gene3D" id="2.40.70.10">
    <property type="entry name" value="Acid Proteases"/>
    <property type="match status" value="1"/>
</dbReference>
<keyword evidence="7" id="KW-0460">Magnesium</keyword>
<dbReference type="InterPro" id="IPR041107">
    <property type="entry name" value="Rimk_N"/>
</dbReference>
<dbReference type="Gene3D" id="3.40.50.20">
    <property type="match status" value="1"/>
</dbReference>
<dbReference type="PROSITE" id="PS50975">
    <property type="entry name" value="ATP_GRASP"/>
    <property type="match status" value="1"/>
</dbReference>
<sequence>MSENKVILGSEEWCSFPELNIPTIKARVDSGAKTSALHAINIAPFIKNETNWVRFDINPIQNNLKTVIHCEAPLVDKRIVKSSSGFREHRYVIRTNLQIGDSNWPIEMTLTNRDSMGYRMLLGREAMSGRVLVDPEKQFLLGQPTTDSLKELYKNAEKASTGLRIGVLASNPELYSNKRIMEAGEMRGHEMHFLNIKECYMRLDAQTPEIHYRGGIILDQFDAIIPRIRPSITFYGCALTRQFEALKVFSLNSANAITQSRDKLFSLQLLLNSGIGIPTTGFANSPLDTNDLIKMVGGCPLIVKLLEGTQGKGVVLAETKKAAESVINAFKSVNANILVQEFIKEANGKDIRCFVIDGKVVASIQREAMPGEFRANIHLGGTASIIKVTPEEKKIAIKAAKAMDLKVAGVDIIRSSKGPLLLEVNSSPGLEGIEGATNKDIAGEMIKAIEKNFKIK</sequence>
<keyword evidence="5 12" id="KW-0547">Nucleotide-binding</keyword>
<dbReference type="GO" id="GO:0006412">
    <property type="term" value="P:translation"/>
    <property type="evidence" value="ECO:0007669"/>
    <property type="project" value="UniProtKB-KW"/>
</dbReference>
<dbReference type="OrthoDB" id="3865600at2"/>
<dbReference type="PANTHER" id="PTHR21621:SF7">
    <property type="entry name" value="RIBOSOMAL PROTEIN BS6--L-GLUTAMATE LIGASE"/>
    <property type="match status" value="1"/>
</dbReference>
<keyword evidence="6 12" id="KW-0067">ATP-binding</keyword>
<dbReference type="FunFam" id="3.30.470.20:FF:000058">
    <property type="entry name" value="Alpha-aminoadipate--LysW ligase LysX protein"/>
    <property type="match status" value="1"/>
</dbReference>
<dbReference type="Pfam" id="PF08443">
    <property type="entry name" value="RimK"/>
    <property type="match status" value="1"/>
</dbReference>
<feature type="domain" description="ATP-grasp" evidence="13">
    <location>
        <begin position="267"/>
        <end position="450"/>
    </location>
</feature>
<comment type="cofactor">
    <cofactor evidence="1">
        <name>Mn(2+)</name>
        <dbReference type="ChEBI" id="CHEBI:29035"/>
    </cofactor>
</comment>
<evidence type="ECO:0000256" key="11">
    <source>
        <dbReference type="ARBA" id="ARBA00072141"/>
    </source>
</evidence>
<evidence type="ECO:0000259" key="13">
    <source>
        <dbReference type="PROSITE" id="PS50975"/>
    </source>
</evidence>
<dbReference type="FunFam" id="3.30.1490.20:FF:000005">
    <property type="entry name" value="Probable alpha-L-glutamate ligase 1"/>
    <property type="match status" value="1"/>
</dbReference>
<dbReference type="InterPro" id="IPR008503">
    <property type="entry name" value="Asp_endopeptidase"/>
</dbReference>
<evidence type="ECO:0000313" key="15">
    <source>
        <dbReference type="Proteomes" id="UP000093510"/>
    </source>
</evidence>
<dbReference type="Proteomes" id="UP000093510">
    <property type="component" value="Unassembled WGS sequence"/>
</dbReference>
<keyword evidence="4" id="KW-0479">Metal-binding</keyword>
<dbReference type="EMBL" id="LVEP01000011">
    <property type="protein sequence ID" value="OCB78436.1"/>
    <property type="molecule type" value="Genomic_DNA"/>
</dbReference>
<dbReference type="Gene3D" id="3.30.1490.20">
    <property type="entry name" value="ATP-grasp fold, A domain"/>
    <property type="match status" value="1"/>
</dbReference>
<dbReference type="PANTHER" id="PTHR21621">
    <property type="entry name" value="RIBOSOMAL PROTEIN S6 MODIFICATION PROTEIN"/>
    <property type="match status" value="1"/>
</dbReference>
<gene>
    <name evidence="14" type="ORF">LPBF_02610</name>
</gene>
<dbReference type="InterPro" id="IPR011761">
    <property type="entry name" value="ATP-grasp"/>
</dbReference>
<evidence type="ECO:0000256" key="1">
    <source>
        <dbReference type="ARBA" id="ARBA00001936"/>
    </source>
</evidence>
<dbReference type="GO" id="GO:0005524">
    <property type="term" value="F:ATP binding"/>
    <property type="evidence" value="ECO:0007669"/>
    <property type="project" value="UniProtKB-UniRule"/>
</dbReference>